<evidence type="ECO:0000313" key="4">
    <source>
        <dbReference type="Proteomes" id="UP000269271"/>
    </source>
</evidence>
<feature type="domain" description="Amidohydrolase-related" evidence="2">
    <location>
        <begin position="35"/>
        <end position="299"/>
    </location>
</feature>
<protein>
    <submittedName>
        <fullName evidence="3">Amidohydrolase</fullName>
    </submittedName>
</protein>
<name>A0A3N8T3D1_9BURK</name>
<organism evidence="3 4">
    <name type="scientific">Burkholderia contaminans</name>
    <dbReference type="NCBI Taxonomy" id="488447"/>
    <lineage>
        <taxon>Bacteria</taxon>
        <taxon>Pseudomonadati</taxon>
        <taxon>Pseudomonadota</taxon>
        <taxon>Betaproteobacteria</taxon>
        <taxon>Burkholderiales</taxon>
        <taxon>Burkholderiaceae</taxon>
        <taxon>Burkholderia</taxon>
        <taxon>Burkholderia cepacia complex</taxon>
    </lineage>
</organism>
<evidence type="ECO:0000313" key="3">
    <source>
        <dbReference type="EMBL" id="RQT37463.1"/>
    </source>
</evidence>
<dbReference type="InterPro" id="IPR006680">
    <property type="entry name" value="Amidohydro-rel"/>
</dbReference>
<dbReference type="RefSeq" id="WP_059708590.1">
    <property type="nucleotide sequence ID" value="NZ_QTQX01000001.1"/>
</dbReference>
<evidence type="ECO:0000256" key="1">
    <source>
        <dbReference type="SAM" id="MobiDB-lite"/>
    </source>
</evidence>
<dbReference type="InterPro" id="IPR052358">
    <property type="entry name" value="Aro_Compnd_Degr_Hydrolases"/>
</dbReference>
<dbReference type="SUPFAM" id="SSF51556">
    <property type="entry name" value="Metallo-dependent hydrolases"/>
    <property type="match status" value="1"/>
</dbReference>
<accession>A0A3N8T3D1</accession>
<dbReference type="PANTHER" id="PTHR35563">
    <property type="entry name" value="BARREL METAL-DEPENDENT HYDROLASE, PUTATIVE (AFU_ORTHOLOGUE AFUA_1G16240)-RELATED"/>
    <property type="match status" value="1"/>
</dbReference>
<sequence>MTTTSPNASGHILKFSPPPLAEPRRPRLQLPANSCDAHCHVFGPFDRYRLPDDRSFDPSAAPEAALRRLHERLGFARAVIVQSQGHGFDHSAMLDALRDGAGRYKGVALVRPSDSDECLAEFDASGVCGARFNFLAHLGGRPDLNAVRTVAARIRPLGWHLAIHVAGQDIIEFSPFIRSLDMPVVIDHMARLDIGEGPDSPSVRALCALLDTGNVWVKLSGADRMSKAGTPFEDTLPVARRFAEHAPERVLWGSDWPHVNLSHPMPDDGDLVDLIARIVPDEARRIQMLVDNPAHFFGFR</sequence>
<keyword evidence="3" id="KW-0378">Hydrolase</keyword>
<dbReference type="AlphaFoldDB" id="A0A3N8T3D1"/>
<dbReference type="GO" id="GO:0016787">
    <property type="term" value="F:hydrolase activity"/>
    <property type="evidence" value="ECO:0007669"/>
    <property type="project" value="UniProtKB-KW"/>
</dbReference>
<proteinExistence type="predicted"/>
<feature type="region of interest" description="Disordered" evidence="1">
    <location>
        <begin position="1"/>
        <end position="26"/>
    </location>
</feature>
<dbReference type="Gene3D" id="3.20.20.140">
    <property type="entry name" value="Metal-dependent hydrolases"/>
    <property type="match status" value="1"/>
</dbReference>
<gene>
    <name evidence="3" type="ORF">DF037_01670</name>
</gene>
<dbReference type="Proteomes" id="UP000269271">
    <property type="component" value="Unassembled WGS sequence"/>
</dbReference>
<reference evidence="3 4" key="1">
    <citation type="submission" date="2018-08" db="EMBL/GenBank/DDBJ databases">
        <title>Comparative analysis of Burkholderia isolates from Puerto Rico.</title>
        <authorList>
            <person name="Hall C."/>
            <person name="Sahl J."/>
            <person name="Wagner D."/>
        </authorList>
    </citation>
    <scope>NUCLEOTIDE SEQUENCE [LARGE SCALE GENOMIC DNA]</scope>
    <source>
        <strain evidence="3 4">Bp9001</strain>
    </source>
</reference>
<comment type="caution">
    <text evidence="3">The sequence shown here is derived from an EMBL/GenBank/DDBJ whole genome shotgun (WGS) entry which is preliminary data.</text>
</comment>
<evidence type="ECO:0000259" key="2">
    <source>
        <dbReference type="Pfam" id="PF04909"/>
    </source>
</evidence>
<dbReference type="EMBL" id="QTQX01000001">
    <property type="protein sequence ID" value="RQT37463.1"/>
    <property type="molecule type" value="Genomic_DNA"/>
</dbReference>
<dbReference type="Pfam" id="PF04909">
    <property type="entry name" value="Amidohydro_2"/>
    <property type="match status" value="1"/>
</dbReference>
<dbReference type="InterPro" id="IPR032466">
    <property type="entry name" value="Metal_Hydrolase"/>
</dbReference>
<dbReference type="PANTHER" id="PTHR35563:SF2">
    <property type="entry name" value="BARREL METAL-DEPENDENT HYDROLASE, PUTATIVE (AFU_ORTHOLOGUE AFUA_1G16240)-RELATED"/>
    <property type="match status" value="1"/>
</dbReference>